<sequence length="263" mass="29280">MANRISLMSYLQNPLPAIPINPHADPGHNTRNRLYRASDIRTISRWHGFNLAAIRQAYDNVLFQANMPSDPVPSSPPRMITSENPLKAAIQEYVVPRIRRALQIAFGHLATNNQMAMLTPISFGVGESASIIDAFKPDTAYFAVDLPAGTGPNRAPGDIKPSWKWSTALATQHRPALHTEFKQALSQVNWYMKQHKARYGFLLTDRELVAIRRLDDHGNLELAEPIPFTRGGTTAQPQLTVLLALFYIGMLAAQDTGAGRWNM</sequence>
<gene>
    <name evidence="1" type="ORF">BDV25DRAFT_129397</name>
</gene>
<organism evidence="1 2">
    <name type="scientific">Aspergillus avenaceus</name>
    <dbReference type="NCBI Taxonomy" id="36643"/>
    <lineage>
        <taxon>Eukaryota</taxon>
        <taxon>Fungi</taxon>
        <taxon>Dikarya</taxon>
        <taxon>Ascomycota</taxon>
        <taxon>Pezizomycotina</taxon>
        <taxon>Eurotiomycetes</taxon>
        <taxon>Eurotiomycetidae</taxon>
        <taxon>Eurotiales</taxon>
        <taxon>Aspergillaceae</taxon>
        <taxon>Aspergillus</taxon>
        <taxon>Aspergillus subgen. Circumdati</taxon>
    </lineage>
</organism>
<dbReference type="Proteomes" id="UP000325780">
    <property type="component" value="Unassembled WGS sequence"/>
</dbReference>
<name>A0A5N6TWL1_ASPAV</name>
<evidence type="ECO:0000313" key="2">
    <source>
        <dbReference type="Proteomes" id="UP000325780"/>
    </source>
</evidence>
<keyword evidence="2" id="KW-1185">Reference proteome</keyword>
<evidence type="ECO:0000313" key="1">
    <source>
        <dbReference type="EMBL" id="KAE8150634.1"/>
    </source>
</evidence>
<dbReference type="AlphaFoldDB" id="A0A5N6TWL1"/>
<dbReference type="EMBL" id="ML742089">
    <property type="protein sequence ID" value="KAE8150634.1"/>
    <property type="molecule type" value="Genomic_DNA"/>
</dbReference>
<dbReference type="OrthoDB" id="4367324at2759"/>
<accession>A0A5N6TWL1</accession>
<evidence type="ECO:0008006" key="3">
    <source>
        <dbReference type="Google" id="ProtNLM"/>
    </source>
</evidence>
<reference evidence="1 2" key="1">
    <citation type="submission" date="2019-04" db="EMBL/GenBank/DDBJ databases">
        <title>Friends and foes A comparative genomics study of 23 Aspergillus species from section Flavi.</title>
        <authorList>
            <consortium name="DOE Joint Genome Institute"/>
            <person name="Kjaerbolling I."/>
            <person name="Vesth T."/>
            <person name="Frisvad J.C."/>
            <person name="Nybo J.L."/>
            <person name="Theobald S."/>
            <person name="Kildgaard S."/>
            <person name="Isbrandt T."/>
            <person name="Kuo A."/>
            <person name="Sato A."/>
            <person name="Lyhne E.K."/>
            <person name="Kogle M.E."/>
            <person name="Wiebenga A."/>
            <person name="Kun R.S."/>
            <person name="Lubbers R.J."/>
            <person name="Makela M.R."/>
            <person name="Barry K."/>
            <person name="Chovatia M."/>
            <person name="Clum A."/>
            <person name="Daum C."/>
            <person name="Haridas S."/>
            <person name="He G."/>
            <person name="LaButti K."/>
            <person name="Lipzen A."/>
            <person name="Mondo S."/>
            <person name="Riley R."/>
            <person name="Salamov A."/>
            <person name="Simmons B.A."/>
            <person name="Magnuson J.K."/>
            <person name="Henrissat B."/>
            <person name="Mortensen U.H."/>
            <person name="Larsen T.O."/>
            <person name="Devries R.P."/>
            <person name="Grigoriev I.V."/>
            <person name="Machida M."/>
            <person name="Baker S.E."/>
            <person name="Andersen M.R."/>
        </authorList>
    </citation>
    <scope>NUCLEOTIDE SEQUENCE [LARGE SCALE GENOMIC DNA]</scope>
    <source>
        <strain evidence="1 2">IBT 18842</strain>
    </source>
</reference>
<proteinExistence type="predicted"/>
<protein>
    <recommendedName>
        <fullName evidence="3">Fungal-type protein kinase domain-containing protein</fullName>
    </recommendedName>
</protein>